<proteinExistence type="inferred from homology"/>
<dbReference type="Pfam" id="PF02534">
    <property type="entry name" value="T4SS-DNA_transf"/>
    <property type="match status" value="1"/>
</dbReference>
<keyword evidence="6" id="KW-0472">Membrane</keyword>
<dbReference type="Proteomes" id="UP000285579">
    <property type="component" value="Unassembled WGS sequence"/>
</dbReference>
<dbReference type="CDD" id="cd01127">
    <property type="entry name" value="TrwB_TraG_TraD_VirD4"/>
    <property type="match status" value="2"/>
</dbReference>
<organism evidence="8 9">
    <name type="scientific">Staphylococcus xylosus</name>
    <dbReference type="NCBI Taxonomy" id="1288"/>
    <lineage>
        <taxon>Bacteria</taxon>
        <taxon>Bacillati</taxon>
        <taxon>Bacillota</taxon>
        <taxon>Bacilli</taxon>
        <taxon>Bacillales</taxon>
        <taxon>Staphylococcaceae</taxon>
        <taxon>Staphylococcus</taxon>
    </lineage>
</organism>
<evidence type="ECO:0000256" key="6">
    <source>
        <dbReference type="ARBA" id="ARBA00023136"/>
    </source>
</evidence>
<evidence type="ECO:0000313" key="9">
    <source>
        <dbReference type="Proteomes" id="UP000285579"/>
    </source>
</evidence>
<sequence length="445" mass="51430">MFKNKYENSNNLRNGKELVNNKGSKFKEGSKRNLNLESGYILGKIPNRNKLLIKPNNSNIIENNFLVIGNSGSGKTQSYVIPNILNIKDQTIFVIDNKNEVENATANFKKQQGYKVHSIDFLNFKEIKYNPLYLAQSEYQLQSIAESLINESLNDNSHDFGVNDSSFFKEKSISVLTTIMIYVKYEYDEQEANLEKVFQIYNENFKNETDFTNWANSINIDHPVFEKINNLNELKGLARLTIAKLLENSLEFLELPFVKESTNESNFSFKDFIDDKSIIYLNISKNESTSFPLVNMFINQMLDISYHFASKNELRNKISFFFDNFISIGKIQRYPEILATCRGLGLSMHTIIQFAEQLQKSKLYSEDEIQKILGEQGVKLILGIDTKDVSAVNWLYKALNNHIDKNSLKLAMRVPLMEYDKGLLLINGYKPLEIQKVNYTNIYKL</sequence>
<keyword evidence="5" id="KW-1133">Transmembrane helix</keyword>
<dbReference type="AlphaFoldDB" id="A0AAQ0LWH9"/>
<evidence type="ECO:0000256" key="5">
    <source>
        <dbReference type="ARBA" id="ARBA00022989"/>
    </source>
</evidence>
<evidence type="ECO:0000256" key="1">
    <source>
        <dbReference type="ARBA" id="ARBA00004651"/>
    </source>
</evidence>
<evidence type="ECO:0000256" key="2">
    <source>
        <dbReference type="ARBA" id="ARBA00008806"/>
    </source>
</evidence>
<dbReference type="RefSeq" id="WP_119555574.1">
    <property type="nucleotide sequence ID" value="NZ_QXUI01000011.1"/>
</dbReference>
<comment type="subcellular location">
    <subcellularLocation>
        <location evidence="1">Cell membrane</location>
        <topology evidence="1">Multi-pass membrane protein</topology>
    </subcellularLocation>
</comment>
<gene>
    <name evidence="8" type="ORF">BU104_12805</name>
</gene>
<keyword evidence="3" id="KW-1003">Cell membrane</keyword>
<evidence type="ECO:0000256" key="7">
    <source>
        <dbReference type="SAM" id="MobiDB-lite"/>
    </source>
</evidence>
<reference evidence="8 9" key="1">
    <citation type="journal article" date="2016" name="Front. Microbiol.">
        <title>Comprehensive Phylogenetic Analysis of Bovine Non-aureus Staphylococci Species Based on Whole-Genome Sequencing.</title>
        <authorList>
            <person name="Naushad S."/>
            <person name="Barkema H.W."/>
            <person name="Luby C."/>
            <person name="Condas L.A."/>
            <person name="Nobrega D.B."/>
            <person name="Carson D.A."/>
            <person name="De Buck J."/>
        </authorList>
    </citation>
    <scope>NUCLEOTIDE SEQUENCE [LARGE SCALE GENOMIC DNA]</scope>
    <source>
        <strain evidence="8 9">SNUC 1349</strain>
    </source>
</reference>
<dbReference type="GO" id="GO:0005886">
    <property type="term" value="C:plasma membrane"/>
    <property type="evidence" value="ECO:0007669"/>
    <property type="project" value="UniProtKB-SubCell"/>
</dbReference>
<protein>
    <submittedName>
        <fullName evidence="8">Uncharacterized protein</fullName>
    </submittedName>
</protein>
<dbReference type="InterPro" id="IPR051539">
    <property type="entry name" value="T4SS-coupling_protein"/>
</dbReference>
<dbReference type="EMBL" id="QXUI01000011">
    <property type="protein sequence ID" value="RIM91005.1"/>
    <property type="molecule type" value="Genomic_DNA"/>
</dbReference>
<evidence type="ECO:0000313" key="8">
    <source>
        <dbReference type="EMBL" id="RIM91005.1"/>
    </source>
</evidence>
<dbReference type="SUPFAM" id="SSF52540">
    <property type="entry name" value="P-loop containing nucleoside triphosphate hydrolases"/>
    <property type="match status" value="1"/>
</dbReference>
<dbReference type="InterPro" id="IPR027417">
    <property type="entry name" value="P-loop_NTPase"/>
</dbReference>
<evidence type="ECO:0000256" key="3">
    <source>
        <dbReference type="ARBA" id="ARBA00022475"/>
    </source>
</evidence>
<dbReference type="InterPro" id="IPR003688">
    <property type="entry name" value="TraG/VirD4"/>
</dbReference>
<comment type="similarity">
    <text evidence="2">Belongs to the VirD4/TraG family.</text>
</comment>
<evidence type="ECO:0000256" key="4">
    <source>
        <dbReference type="ARBA" id="ARBA00022692"/>
    </source>
</evidence>
<accession>A0AAQ0LWH9</accession>
<dbReference type="Gene3D" id="3.40.50.300">
    <property type="entry name" value="P-loop containing nucleotide triphosphate hydrolases"/>
    <property type="match status" value="1"/>
</dbReference>
<feature type="region of interest" description="Disordered" evidence="7">
    <location>
        <begin position="1"/>
        <end position="26"/>
    </location>
</feature>
<keyword evidence="4" id="KW-0812">Transmembrane</keyword>
<name>A0AAQ0LWH9_STAXY</name>
<comment type="caution">
    <text evidence="8">The sequence shown here is derived from an EMBL/GenBank/DDBJ whole genome shotgun (WGS) entry which is preliminary data.</text>
</comment>
<dbReference type="PANTHER" id="PTHR37937">
    <property type="entry name" value="CONJUGATIVE TRANSFER: DNA TRANSPORT"/>
    <property type="match status" value="1"/>
</dbReference>
<dbReference type="PANTHER" id="PTHR37937:SF1">
    <property type="entry name" value="CONJUGATIVE TRANSFER: DNA TRANSPORT"/>
    <property type="match status" value="1"/>
</dbReference>